<protein>
    <recommendedName>
        <fullName evidence="5">Prepilin-type N-terminal cleavage/methylation domain-containing protein</fullName>
    </recommendedName>
</protein>
<keyword evidence="2" id="KW-0812">Transmembrane</keyword>
<dbReference type="InterPro" id="IPR012902">
    <property type="entry name" value="N_methyl_site"/>
</dbReference>
<comment type="caution">
    <text evidence="3">The sequence shown here is derived from an EMBL/GenBank/DDBJ whole genome shotgun (WGS) entry which is preliminary data.</text>
</comment>
<evidence type="ECO:0000313" key="4">
    <source>
        <dbReference type="Proteomes" id="UP000297403"/>
    </source>
</evidence>
<feature type="transmembrane region" description="Helical" evidence="2">
    <location>
        <begin position="88"/>
        <end position="110"/>
    </location>
</feature>
<gene>
    <name evidence="3" type="ORF">E3O49_08720</name>
</gene>
<keyword evidence="4" id="KW-1185">Reference proteome</keyword>
<sequence length="267" mass="28577">MRSSQYLRGRVSAGDCHRRSRRDLCARPLGGLPRVDLSRDGSRKRVRLCGRIVDPANLRIDTNPRDSAVTVPVNKYTRTRAFNAGFTLIELLIYMVLAVIVLLIVGGLLINSLATERTVSDATQASNSGQLVSRSVGQGVRNASAIWTSPLNAIPELLIVRTAGSGAEQTWRCQAWSYKDGQVRTTTSAGIIPTAAGDIATWTLLGDGMAPVSGSPVFRKNPLNGRRVDLGLDVSTGPGKKPVRISTSSTSRQPLPASGPDVSLPCF</sequence>
<dbReference type="Proteomes" id="UP000297403">
    <property type="component" value="Unassembled WGS sequence"/>
</dbReference>
<dbReference type="AlphaFoldDB" id="A0AAQ2C5Y7"/>
<reference evidence="3 4" key="1">
    <citation type="submission" date="2019-03" db="EMBL/GenBank/DDBJ databases">
        <title>Genomics of glacier-inhabiting Cryobacterium strains.</title>
        <authorList>
            <person name="Liu Q."/>
            <person name="Xin Y.-H."/>
        </authorList>
    </citation>
    <scope>NUCLEOTIDE SEQUENCE [LARGE SCALE GENOMIC DNA]</scope>
    <source>
        <strain evidence="4">TMT1-22</strain>
    </source>
</reference>
<evidence type="ECO:0000313" key="3">
    <source>
        <dbReference type="EMBL" id="TFC47063.1"/>
    </source>
</evidence>
<proteinExistence type="predicted"/>
<name>A0AAQ2C5Y7_9MICO</name>
<keyword evidence="2" id="KW-0472">Membrane</keyword>
<organism evidence="3 4">
    <name type="scientific">Cryobacterium shii</name>
    <dbReference type="NCBI Taxonomy" id="1259235"/>
    <lineage>
        <taxon>Bacteria</taxon>
        <taxon>Bacillati</taxon>
        <taxon>Actinomycetota</taxon>
        <taxon>Actinomycetes</taxon>
        <taxon>Micrococcales</taxon>
        <taxon>Microbacteriaceae</taxon>
        <taxon>Cryobacterium</taxon>
    </lineage>
</organism>
<evidence type="ECO:0008006" key="5">
    <source>
        <dbReference type="Google" id="ProtNLM"/>
    </source>
</evidence>
<feature type="region of interest" description="Disordered" evidence="1">
    <location>
        <begin position="230"/>
        <end position="267"/>
    </location>
</feature>
<keyword evidence="2" id="KW-1133">Transmembrane helix</keyword>
<dbReference type="Pfam" id="PF07963">
    <property type="entry name" value="N_methyl"/>
    <property type="match status" value="1"/>
</dbReference>
<evidence type="ECO:0000256" key="1">
    <source>
        <dbReference type="SAM" id="MobiDB-lite"/>
    </source>
</evidence>
<accession>A0AAQ2C5Y7</accession>
<dbReference type="EMBL" id="SOFY01000047">
    <property type="protein sequence ID" value="TFC47063.1"/>
    <property type="molecule type" value="Genomic_DNA"/>
</dbReference>
<evidence type="ECO:0000256" key="2">
    <source>
        <dbReference type="SAM" id="Phobius"/>
    </source>
</evidence>